<dbReference type="SMART" id="SM01133">
    <property type="entry name" value="DeoC"/>
    <property type="match status" value="1"/>
</dbReference>
<dbReference type="InterPro" id="IPR050552">
    <property type="entry name" value="LacD_aldolase"/>
</dbReference>
<sequence length="290" mass="31290">MGAASVTKLSSLKRPSGAFAMLAVDQRESMRAMFAEKQSHPVTDEQLSDFKIAALRALTPYASAVLIDRQFAWSRAIRENAVAPGCGIIAAADRFIASADELVGDVVIDGEVDPEIVRRDGGIAMKLLVTWRPDESAEKRIAMVDAFIARCRSAGLVSIIEPVSRKPRDGRSWNAEAGILAAARELGARGADLYKAEVPNYGKGGEAVVRQQAAELTRIIEGPWVVLSSGVAPDDFPQAVEWACKEGAMGFLAGRAVWRTVIGADDMDLALEKDSIPRLQRLCDVVDRIV</sequence>
<dbReference type="PANTHER" id="PTHR39340">
    <property type="entry name" value="SULFOFRUCTOSEPHOSPHATE ALDOLASE"/>
    <property type="match status" value="1"/>
</dbReference>
<gene>
    <name evidence="3" type="ORF">QO011_002267</name>
</gene>
<keyword evidence="2 3" id="KW-0456">Lyase</keyword>
<evidence type="ECO:0000256" key="2">
    <source>
        <dbReference type="ARBA" id="ARBA00023239"/>
    </source>
</evidence>
<dbReference type="GO" id="GO:0016829">
    <property type="term" value="F:lyase activity"/>
    <property type="evidence" value="ECO:0007669"/>
    <property type="project" value="UniProtKB-KW"/>
</dbReference>
<proteinExistence type="inferred from homology"/>
<dbReference type="EMBL" id="JAUSVX010000003">
    <property type="protein sequence ID" value="MDQ0469256.1"/>
    <property type="molecule type" value="Genomic_DNA"/>
</dbReference>
<dbReference type="InterPro" id="IPR002915">
    <property type="entry name" value="DeoC/FbaB/LacD_aldolase"/>
</dbReference>
<organism evidence="3 4">
    <name type="scientific">Labrys wisconsinensis</name>
    <dbReference type="NCBI Taxonomy" id="425677"/>
    <lineage>
        <taxon>Bacteria</taxon>
        <taxon>Pseudomonadati</taxon>
        <taxon>Pseudomonadota</taxon>
        <taxon>Alphaproteobacteria</taxon>
        <taxon>Hyphomicrobiales</taxon>
        <taxon>Xanthobacteraceae</taxon>
        <taxon>Labrys</taxon>
    </lineage>
</organism>
<dbReference type="SUPFAM" id="SSF51569">
    <property type="entry name" value="Aldolase"/>
    <property type="match status" value="1"/>
</dbReference>
<evidence type="ECO:0000313" key="3">
    <source>
        <dbReference type="EMBL" id="MDQ0469256.1"/>
    </source>
</evidence>
<dbReference type="Proteomes" id="UP001242480">
    <property type="component" value="Unassembled WGS sequence"/>
</dbReference>
<evidence type="ECO:0000313" key="4">
    <source>
        <dbReference type="Proteomes" id="UP001242480"/>
    </source>
</evidence>
<dbReference type="EC" id="4.1.2.57" evidence="3"/>
<comment type="caution">
    <text evidence="3">The sequence shown here is derived from an EMBL/GenBank/DDBJ whole genome shotgun (WGS) entry which is preliminary data.</text>
</comment>
<reference evidence="3 4" key="1">
    <citation type="submission" date="2023-07" db="EMBL/GenBank/DDBJ databases">
        <title>Genomic Encyclopedia of Type Strains, Phase IV (KMG-IV): sequencing the most valuable type-strain genomes for metagenomic binning, comparative biology and taxonomic classification.</title>
        <authorList>
            <person name="Goeker M."/>
        </authorList>
    </citation>
    <scope>NUCLEOTIDE SEQUENCE [LARGE SCALE GENOMIC DNA]</scope>
    <source>
        <strain evidence="3 4">DSM 19619</strain>
    </source>
</reference>
<dbReference type="Pfam" id="PF01791">
    <property type="entry name" value="DeoC"/>
    <property type="match status" value="1"/>
</dbReference>
<dbReference type="PANTHER" id="PTHR39340:SF1">
    <property type="entry name" value="SULFOFRUCTOSEPHOSPHATE ALDOLASE"/>
    <property type="match status" value="1"/>
</dbReference>
<keyword evidence="4" id="KW-1185">Reference proteome</keyword>
<protein>
    <submittedName>
        <fullName evidence="3">Sulfofructosephosphate aldolase</fullName>
        <ecNumber evidence="3">4.1.2.57</ecNumber>
    </submittedName>
</protein>
<name>A0ABU0J4R6_9HYPH</name>
<dbReference type="RefSeq" id="WP_307271713.1">
    <property type="nucleotide sequence ID" value="NZ_JAUSVX010000003.1"/>
</dbReference>
<dbReference type="Gene3D" id="3.20.20.70">
    <property type="entry name" value="Aldolase class I"/>
    <property type="match status" value="1"/>
</dbReference>
<dbReference type="InterPro" id="IPR013785">
    <property type="entry name" value="Aldolase_TIM"/>
</dbReference>
<comment type="similarity">
    <text evidence="1">Belongs to the aldolase LacD family.</text>
</comment>
<evidence type="ECO:0000256" key="1">
    <source>
        <dbReference type="ARBA" id="ARBA00008679"/>
    </source>
</evidence>
<accession>A0ABU0J4R6</accession>